<sequence length="141" mass="16009">MYSDWMDQDWNFADGTTFKTMLVENENINDSFLENGGIVLGFFRYQDNVPYTLPYQDFLHNTIRTCLPVHFTDYGQIRFNIQSTDGTTLTDDEVNGTGAGINAQYKYVLIPGGTPLTGAKTANQWKQLSYKEVCKALNIPE</sequence>
<dbReference type="AlphaFoldDB" id="M7MGV7"/>
<evidence type="ECO:0000313" key="1">
    <source>
        <dbReference type="EMBL" id="EMQ94070.1"/>
    </source>
</evidence>
<gene>
    <name evidence="1" type="ORF">D778_01082</name>
</gene>
<accession>M7MGV7</accession>
<dbReference type="PATRIC" id="fig|1137281.3.peg.2437"/>
<organism evidence="1 2">
    <name type="scientific">Xanthomarina gelatinilytica</name>
    <dbReference type="NCBI Taxonomy" id="1137281"/>
    <lineage>
        <taxon>Bacteria</taxon>
        <taxon>Pseudomonadati</taxon>
        <taxon>Bacteroidota</taxon>
        <taxon>Flavobacteriia</taxon>
        <taxon>Flavobacteriales</taxon>
        <taxon>Flavobacteriaceae</taxon>
        <taxon>Xanthomarina</taxon>
    </lineage>
</organism>
<protein>
    <submittedName>
        <fullName evidence="1">Uncharacterized protein</fullName>
    </submittedName>
</protein>
<dbReference type="Proteomes" id="UP000012024">
    <property type="component" value="Unassembled WGS sequence"/>
</dbReference>
<name>M7MGV7_9FLAO</name>
<reference evidence="1 2" key="1">
    <citation type="submission" date="2012-12" db="EMBL/GenBank/DDBJ databases">
        <title>Genome assembly of Formosa sp. AK20.</title>
        <authorList>
            <person name="Kumar R."/>
            <person name="Khatri I."/>
            <person name="Vaidya B."/>
            <person name="Subramanian S."/>
            <person name="Pinnaka A."/>
        </authorList>
    </citation>
    <scope>NUCLEOTIDE SEQUENCE [LARGE SCALE GENOMIC DNA]</scope>
    <source>
        <strain evidence="1 2">AK20</strain>
    </source>
</reference>
<comment type="caution">
    <text evidence="1">The sequence shown here is derived from an EMBL/GenBank/DDBJ whole genome shotgun (WGS) entry which is preliminary data.</text>
</comment>
<evidence type="ECO:0000313" key="2">
    <source>
        <dbReference type="Proteomes" id="UP000012024"/>
    </source>
</evidence>
<keyword evidence="2" id="KW-1185">Reference proteome</keyword>
<proteinExistence type="predicted"/>
<dbReference type="EMBL" id="ANLA01000020">
    <property type="protein sequence ID" value="EMQ94070.1"/>
    <property type="molecule type" value="Genomic_DNA"/>
</dbReference>